<sequence length="138" mass="15200">MSTVDVNSQGVEIKSTGETYLRDILGTNFESAVTAKNVEESSSGSTTGFSELRKMIQAKILQRQVQGYSPDLPCSVNEIRNQVRLQINQFYSFMSCTASQGNRSSTNKTNGNPPLDKFWDFMRCLYPNTVSGAVGQPA</sequence>
<dbReference type="AlphaFoldDB" id="A0A8J2NMS7"/>
<gene>
    <name evidence="1" type="ORF">AFUS01_LOCUS2092</name>
</gene>
<reference evidence="1" key="1">
    <citation type="submission" date="2021-06" db="EMBL/GenBank/DDBJ databases">
        <authorList>
            <person name="Hodson N. C."/>
            <person name="Mongue J. A."/>
            <person name="Jaron S. K."/>
        </authorList>
    </citation>
    <scope>NUCLEOTIDE SEQUENCE</scope>
</reference>
<keyword evidence="2" id="KW-1185">Reference proteome</keyword>
<dbReference type="Proteomes" id="UP000708208">
    <property type="component" value="Unassembled WGS sequence"/>
</dbReference>
<accession>A0A8J2NMS7</accession>
<evidence type="ECO:0000313" key="2">
    <source>
        <dbReference type="Proteomes" id="UP000708208"/>
    </source>
</evidence>
<dbReference type="EMBL" id="CAJVCH010011846">
    <property type="protein sequence ID" value="CAG7671878.1"/>
    <property type="molecule type" value="Genomic_DNA"/>
</dbReference>
<protein>
    <submittedName>
        <fullName evidence="1">Uncharacterized protein</fullName>
    </submittedName>
</protein>
<proteinExistence type="predicted"/>
<organism evidence="1 2">
    <name type="scientific">Allacma fusca</name>
    <dbReference type="NCBI Taxonomy" id="39272"/>
    <lineage>
        <taxon>Eukaryota</taxon>
        <taxon>Metazoa</taxon>
        <taxon>Ecdysozoa</taxon>
        <taxon>Arthropoda</taxon>
        <taxon>Hexapoda</taxon>
        <taxon>Collembola</taxon>
        <taxon>Symphypleona</taxon>
        <taxon>Sminthuridae</taxon>
        <taxon>Allacma</taxon>
    </lineage>
</organism>
<name>A0A8J2NMS7_9HEXA</name>
<comment type="caution">
    <text evidence="1">The sequence shown here is derived from an EMBL/GenBank/DDBJ whole genome shotgun (WGS) entry which is preliminary data.</text>
</comment>
<evidence type="ECO:0000313" key="1">
    <source>
        <dbReference type="EMBL" id="CAG7671878.1"/>
    </source>
</evidence>